<dbReference type="InterPro" id="IPR017983">
    <property type="entry name" value="GPCR_2_secretin-like_CS"/>
</dbReference>
<dbReference type="AlphaFoldDB" id="A0AAY5K1E9"/>
<dbReference type="InterPro" id="IPR017981">
    <property type="entry name" value="GPCR_2-like_7TM"/>
</dbReference>
<keyword evidence="4 8" id="KW-1133">Transmembrane helix</keyword>
<feature type="transmembrane region" description="Helical" evidence="8">
    <location>
        <begin position="675"/>
        <end position="694"/>
    </location>
</feature>
<name>A0AAY5K1E9_ESOLU</name>
<evidence type="ECO:0000256" key="4">
    <source>
        <dbReference type="ARBA" id="ARBA00022989"/>
    </source>
</evidence>
<dbReference type="InterPro" id="IPR046338">
    <property type="entry name" value="GAIN_dom_sf"/>
</dbReference>
<dbReference type="GeneTree" id="ENSGT00940000156341"/>
<dbReference type="InterPro" id="IPR013320">
    <property type="entry name" value="ConA-like_dom_sf"/>
</dbReference>
<feature type="compositionally biased region" description="Low complexity" evidence="7">
    <location>
        <begin position="768"/>
        <end position="794"/>
    </location>
</feature>
<dbReference type="SUPFAM" id="SSF81321">
    <property type="entry name" value="Family A G protein-coupled receptor-like"/>
    <property type="match status" value="1"/>
</dbReference>
<evidence type="ECO:0000259" key="9">
    <source>
        <dbReference type="PROSITE" id="PS50221"/>
    </source>
</evidence>
<dbReference type="Gene3D" id="2.60.120.200">
    <property type="match status" value="1"/>
</dbReference>
<evidence type="ECO:0000313" key="12">
    <source>
        <dbReference type="Proteomes" id="UP000265140"/>
    </source>
</evidence>
<feature type="transmembrane region" description="Helical" evidence="8">
    <location>
        <begin position="624"/>
        <end position="650"/>
    </location>
</feature>
<dbReference type="Pfam" id="PF00002">
    <property type="entry name" value="7tm_2"/>
    <property type="match status" value="1"/>
</dbReference>
<feature type="domain" description="GAIN-B" evidence="9">
    <location>
        <begin position="292"/>
        <end position="457"/>
    </location>
</feature>
<proteinExistence type="predicted"/>
<organism evidence="11 12">
    <name type="scientific">Esox lucius</name>
    <name type="common">Northern pike</name>
    <dbReference type="NCBI Taxonomy" id="8010"/>
    <lineage>
        <taxon>Eukaryota</taxon>
        <taxon>Metazoa</taxon>
        <taxon>Chordata</taxon>
        <taxon>Craniata</taxon>
        <taxon>Vertebrata</taxon>
        <taxon>Euteleostomi</taxon>
        <taxon>Actinopterygii</taxon>
        <taxon>Neopterygii</taxon>
        <taxon>Teleostei</taxon>
        <taxon>Protacanthopterygii</taxon>
        <taxon>Esociformes</taxon>
        <taxon>Esocidae</taxon>
        <taxon>Esox</taxon>
    </lineage>
</organism>
<feature type="transmembrane region" description="Helical" evidence="8">
    <location>
        <begin position="503"/>
        <end position="522"/>
    </location>
</feature>
<dbReference type="GO" id="GO:0005886">
    <property type="term" value="C:plasma membrane"/>
    <property type="evidence" value="ECO:0007669"/>
    <property type="project" value="TreeGrafter"/>
</dbReference>
<evidence type="ECO:0000256" key="8">
    <source>
        <dbReference type="SAM" id="Phobius"/>
    </source>
</evidence>
<evidence type="ECO:0000256" key="5">
    <source>
        <dbReference type="ARBA" id="ARBA00023136"/>
    </source>
</evidence>
<evidence type="ECO:0000313" key="11">
    <source>
        <dbReference type="Ensembl" id="ENSELUP00000082894.1"/>
    </source>
</evidence>
<evidence type="ECO:0000256" key="3">
    <source>
        <dbReference type="ARBA" id="ARBA00022729"/>
    </source>
</evidence>
<dbReference type="Proteomes" id="UP000265140">
    <property type="component" value="Chromosome 7"/>
</dbReference>
<dbReference type="SMART" id="SM00303">
    <property type="entry name" value="GPS"/>
    <property type="match status" value="1"/>
</dbReference>
<dbReference type="PROSITE" id="PS50261">
    <property type="entry name" value="G_PROTEIN_RECEP_F2_4"/>
    <property type="match status" value="1"/>
</dbReference>
<dbReference type="Gene3D" id="1.20.1070.10">
    <property type="entry name" value="Rhodopsin 7-helix transmembrane proteins"/>
    <property type="match status" value="1"/>
</dbReference>
<dbReference type="CDD" id="cd15997">
    <property type="entry name" value="7tmB2_GPR112"/>
    <property type="match status" value="1"/>
</dbReference>
<dbReference type="Gene3D" id="2.60.220.50">
    <property type="match status" value="1"/>
</dbReference>
<evidence type="ECO:0000256" key="6">
    <source>
        <dbReference type="ARBA" id="ARBA00023157"/>
    </source>
</evidence>
<evidence type="ECO:0000256" key="2">
    <source>
        <dbReference type="ARBA" id="ARBA00022692"/>
    </source>
</evidence>
<evidence type="ECO:0000259" key="10">
    <source>
        <dbReference type="PROSITE" id="PS50261"/>
    </source>
</evidence>
<keyword evidence="6" id="KW-1015">Disulfide bond</keyword>
<evidence type="ECO:0000256" key="1">
    <source>
        <dbReference type="ARBA" id="ARBA00004141"/>
    </source>
</evidence>
<dbReference type="PANTHER" id="PTHR12011">
    <property type="entry name" value="ADHESION G-PROTEIN COUPLED RECEPTOR"/>
    <property type="match status" value="1"/>
</dbReference>
<feature type="transmembrane region" description="Helical" evidence="8">
    <location>
        <begin position="468"/>
        <end position="491"/>
    </location>
</feature>
<feature type="transmembrane region" description="Helical" evidence="8">
    <location>
        <begin position="572"/>
        <end position="594"/>
    </location>
</feature>
<accession>A0AAY5K1E9</accession>
<dbReference type="Pfam" id="PF01825">
    <property type="entry name" value="GPS"/>
    <property type="match status" value="1"/>
</dbReference>
<dbReference type="PROSITE" id="PS50221">
    <property type="entry name" value="GAIN_B"/>
    <property type="match status" value="1"/>
</dbReference>
<dbReference type="InterPro" id="IPR000203">
    <property type="entry name" value="GPS"/>
</dbReference>
<dbReference type="GO" id="GO:0004930">
    <property type="term" value="F:G protein-coupled receptor activity"/>
    <property type="evidence" value="ECO:0007669"/>
    <property type="project" value="InterPro"/>
</dbReference>
<dbReference type="SUPFAM" id="SSF49899">
    <property type="entry name" value="Concanavalin A-like lectins/glucanases"/>
    <property type="match status" value="1"/>
</dbReference>
<keyword evidence="2 8" id="KW-0812">Transmembrane</keyword>
<dbReference type="Ensembl" id="ENSELUT00000094193.1">
    <property type="protein sequence ID" value="ENSELUP00000082894.1"/>
    <property type="gene ID" value="ENSELUG00000005467.3"/>
</dbReference>
<dbReference type="FunFam" id="1.20.1070.10:FF:000043">
    <property type="entry name" value="adhesion G-protein coupled receptor G2 isoform X1"/>
    <property type="match status" value="1"/>
</dbReference>
<dbReference type="InterPro" id="IPR057244">
    <property type="entry name" value="GAIN_B"/>
</dbReference>
<evidence type="ECO:0000256" key="7">
    <source>
        <dbReference type="SAM" id="MobiDB-lite"/>
    </source>
</evidence>
<reference evidence="11 12" key="1">
    <citation type="submission" date="2020-02" db="EMBL/GenBank/DDBJ databases">
        <title>Esox lucius (northern pike) genome, fEsoLuc1, primary haplotype.</title>
        <authorList>
            <person name="Myers G."/>
            <person name="Karagic N."/>
            <person name="Meyer A."/>
            <person name="Pippel M."/>
            <person name="Reichard M."/>
            <person name="Winkler S."/>
            <person name="Tracey A."/>
            <person name="Sims Y."/>
            <person name="Howe K."/>
            <person name="Rhie A."/>
            <person name="Formenti G."/>
            <person name="Durbin R."/>
            <person name="Fedrigo O."/>
            <person name="Jarvis E.D."/>
        </authorList>
    </citation>
    <scope>NUCLEOTIDE SEQUENCE [LARGE SCALE GENOMIC DNA]</scope>
</reference>
<reference evidence="11" key="2">
    <citation type="submission" date="2025-08" db="UniProtKB">
        <authorList>
            <consortium name="Ensembl"/>
        </authorList>
    </citation>
    <scope>IDENTIFICATION</scope>
</reference>
<keyword evidence="5 8" id="KW-0472">Membrane</keyword>
<feature type="transmembrane region" description="Helical" evidence="8">
    <location>
        <begin position="528"/>
        <end position="552"/>
    </location>
</feature>
<feature type="region of interest" description="Disordered" evidence="7">
    <location>
        <begin position="768"/>
        <end position="801"/>
    </location>
</feature>
<dbReference type="InterPro" id="IPR000832">
    <property type="entry name" value="GPCR_2_secretin-like"/>
</dbReference>
<sequence>MPELSSVSLWGKMADFTGGCGYWQLSPDLTIPALEELSVCLHLQLHVGTPAWTAFVYRHPDGQRTELGLEGQEGLVHAWLFGVRRSALVHLPIGHWHYICLTWSGTSQPPTLYVNGTSLELAAHVADPLPSPLGYRLASNGTLTLGVSHYLARGEMLVENGTNLIGRVSLFRMWGQAHTPEQVSGLNCTEGNKVRWDAVDWLTQSCPPFAVSKAVSFRGGKVSLAMIIKVLLHLLFLENAMDVVEMIESLLKDDPDLNCTELGTILNKLEEIVFISCMTPPLGKAIIDIISYILESKSHLQPIYLNKDPFQGTVAFISLPSALKYSFPQHSGAQPRIQFQFYGVPTLFMVMGPSLLHHITFLHNKMETEKILNTFVVSASVTNASGPIKDLEKDVEVTLHHLQSNPVQCVYWDFNQNGKGGWNRNGCRLHNTSVDYTTCLCDHLTHFGVLLDISRTQIDKQNEGILTLITYLGCGVSSVFLGVTVLTYTAFEKIRRDYPSKILINLSLALLGLNMVFLVNSWLSSVGSYGLCVAVASVLHYFLLASFTWMGLEAVHMYFALIKVFNVYVPSYILKFCTLGWGIPLVICCLVLVLKRESYGSSLNSRSMEPLVNSEAFCWIQDEVAFYVSVGGYILLVLLFNTAIFVVVLVQIRHMRVNHPVGNQSSLLLQDLKRVSSLTFLLGLTWTVAFFAWGPVKVPLLYVFCILNSLQGFFVFLFHCLMKENVRKQWRIHLCFGRFRLQDYSEWSQTATAAAKPRLYPPVRMPSVRSIKSSSTDSTSASSNSSQRQVSIRRPNLGEIT</sequence>
<protein>
    <submittedName>
        <fullName evidence="11">Adhesion G protein-coupled receptor G4b</fullName>
    </submittedName>
</protein>
<feature type="domain" description="G-protein coupled receptors family 2 profile 2" evidence="10">
    <location>
        <begin position="466"/>
        <end position="723"/>
    </location>
</feature>
<keyword evidence="12" id="KW-1185">Reference proteome</keyword>
<dbReference type="GO" id="GO:0007189">
    <property type="term" value="P:adenylate cyclase-activating G protein-coupled receptor signaling pathway"/>
    <property type="evidence" value="ECO:0007669"/>
    <property type="project" value="TreeGrafter"/>
</dbReference>
<dbReference type="PANTHER" id="PTHR12011:SF277">
    <property type="entry name" value="ADHESION G-PROTEIN COUPLED RECEPTOR G4"/>
    <property type="match status" value="1"/>
</dbReference>
<dbReference type="GO" id="GO:0007166">
    <property type="term" value="P:cell surface receptor signaling pathway"/>
    <property type="evidence" value="ECO:0007669"/>
    <property type="project" value="InterPro"/>
</dbReference>
<comment type="subcellular location">
    <subcellularLocation>
        <location evidence="1">Membrane</location>
        <topology evidence="1">Multi-pass membrane protein</topology>
    </subcellularLocation>
</comment>
<dbReference type="PRINTS" id="PR00249">
    <property type="entry name" value="GPCRSECRETIN"/>
</dbReference>
<keyword evidence="3" id="KW-0732">Signal</keyword>
<feature type="transmembrane region" description="Helical" evidence="8">
    <location>
        <begin position="700"/>
        <end position="721"/>
    </location>
</feature>
<reference evidence="11" key="3">
    <citation type="submission" date="2025-09" db="UniProtKB">
        <authorList>
            <consortium name="Ensembl"/>
        </authorList>
    </citation>
    <scope>IDENTIFICATION</scope>
</reference>
<dbReference type="PROSITE" id="PS00650">
    <property type="entry name" value="G_PROTEIN_RECEP_F2_2"/>
    <property type="match status" value="1"/>
</dbReference>